<comment type="subcellular location">
    <subcellularLocation>
        <location evidence="1 8">Cell membrane</location>
        <topology evidence="1 8">Multi-pass membrane protein</topology>
    </subcellularLocation>
</comment>
<evidence type="ECO:0000256" key="7">
    <source>
        <dbReference type="ARBA" id="ARBA00023224"/>
    </source>
</evidence>
<keyword evidence="7 8" id="KW-0807">Transducer</keyword>
<evidence type="ECO:0000256" key="1">
    <source>
        <dbReference type="ARBA" id="ARBA00004651"/>
    </source>
</evidence>
<dbReference type="GO" id="GO:0007165">
    <property type="term" value="P:signal transduction"/>
    <property type="evidence" value="ECO:0007669"/>
    <property type="project" value="UniProtKB-KW"/>
</dbReference>
<proteinExistence type="inferred from homology"/>
<feature type="transmembrane region" description="Helical" evidence="8">
    <location>
        <begin position="248"/>
        <end position="271"/>
    </location>
</feature>
<organism evidence="9 10">
    <name type="scientific">Henosepilachna vigintioctopunctata</name>
    <dbReference type="NCBI Taxonomy" id="420089"/>
    <lineage>
        <taxon>Eukaryota</taxon>
        <taxon>Metazoa</taxon>
        <taxon>Ecdysozoa</taxon>
        <taxon>Arthropoda</taxon>
        <taxon>Hexapoda</taxon>
        <taxon>Insecta</taxon>
        <taxon>Pterygota</taxon>
        <taxon>Neoptera</taxon>
        <taxon>Endopterygota</taxon>
        <taxon>Coleoptera</taxon>
        <taxon>Polyphaga</taxon>
        <taxon>Cucujiformia</taxon>
        <taxon>Coccinelloidea</taxon>
        <taxon>Coccinellidae</taxon>
        <taxon>Epilachninae</taxon>
        <taxon>Epilachnini</taxon>
        <taxon>Henosepilachna</taxon>
    </lineage>
</organism>
<accession>A0AAW1TM01</accession>
<dbReference type="PANTHER" id="PTHR21143:SF104">
    <property type="entry name" value="GUSTATORY RECEPTOR 8A-RELATED"/>
    <property type="match status" value="1"/>
</dbReference>
<dbReference type="GO" id="GO:0007635">
    <property type="term" value="P:chemosensory behavior"/>
    <property type="evidence" value="ECO:0007669"/>
    <property type="project" value="TreeGrafter"/>
</dbReference>
<dbReference type="GO" id="GO:0030425">
    <property type="term" value="C:dendrite"/>
    <property type="evidence" value="ECO:0007669"/>
    <property type="project" value="TreeGrafter"/>
</dbReference>
<dbReference type="Proteomes" id="UP001431783">
    <property type="component" value="Unassembled WGS sequence"/>
</dbReference>
<feature type="transmembrane region" description="Helical" evidence="8">
    <location>
        <begin position="283"/>
        <end position="303"/>
    </location>
</feature>
<evidence type="ECO:0000256" key="2">
    <source>
        <dbReference type="ARBA" id="ARBA00022475"/>
    </source>
</evidence>
<evidence type="ECO:0000256" key="8">
    <source>
        <dbReference type="RuleBase" id="RU363108"/>
    </source>
</evidence>
<keyword evidence="5 8" id="KW-0472">Membrane</keyword>
<keyword evidence="4 8" id="KW-1133">Transmembrane helix</keyword>
<name>A0AAW1TM01_9CUCU</name>
<protein>
    <recommendedName>
        <fullName evidence="8">Gustatory receptor</fullName>
    </recommendedName>
</protein>
<feature type="transmembrane region" description="Helical" evidence="8">
    <location>
        <begin position="6"/>
        <end position="23"/>
    </location>
</feature>
<evidence type="ECO:0000256" key="6">
    <source>
        <dbReference type="ARBA" id="ARBA00023170"/>
    </source>
</evidence>
<feature type="transmembrane region" description="Helical" evidence="8">
    <location>
        <begin position="126"/>
        <end position="142"/>
    </location>
</feature>
<feature type="transmembrane region" description="Helical" evidence="8">
    <location>
        <begin position="148"/>
        <end position="172"/>
    </location>
</feature>
<dbReference type="GO" id="GO:0008049">
    <property type="term" value="P:male courtship behavior"/>
    <property type="evidence" value="ECO:0007669"/>
    <property type="project" value="TreeGrafter"/>
</dbReference>
<keyword evidence="2 8" id="KW-1003">Cell membrane</keyword>
<dbReference type="Pfam" id="PF08395">
    <property type="entry name" value="7tm_7"/>
    <property type="match status" value="1"/>
</dbReference>
<dbReference type="EMBL" id="JARQZJ010000001">
    <property type="protein sequence ID" value="KAK9869181.1"/>
    <property type="molecule type" value="Genomic_DNA"/>
</dbReference>
<dbReference type="GO" id="GO:0050909">
    <property type="term" value="P:sensory perception of taste"/>
    <property type="evidence" value="ECO:0007669"/>
    <property type="project" value="InterPro"/>
</dbReference>
<evidence type="ECO:0000256" key="5">
    <source>
        <dbReference type="ARBA" id="ARBA00023136"/>
    </source>
</evidence>
<reference evidence="9 10" key="1">
    <citation type="submission" date="2023-03" db="EMBL/GenBank/DDBJ databases">
        <title>Genome insight into feeding habits of ladybird beetles.</title>
        <authorList>
            <person name="Li H.-S."/>
            <person name="Huang Y.-H."/>
            <person name="Pang H."/>
        </authorList>
    </citation>
    <scope>NUCLEOTIDE SEQUENCE [LARGE SCALE GENOMIC DNA]</scope>
    <source>
        <strain evidence="9">SYSU_2023b</strain>
        <tissue evidence="9">Whole body</tissue>
    </source>
</reference>
<comment type="function">
    <text evidence="8">Gustatory receptor which mediates acceptance or avoidance behavior, depending on its substrates.</text>
</comment>
<dbReference type="GO" id="GO:0005886">
    <property type="term" value="C:plasma membrane"/>
    <property type="evidence" value="ECO:0007669"/>
    <property type="project" value="UniProtKB-SubCell"/>
</dbReference>
<evidence type="ECO:0000313" key="10">
    <source>
        <dbReference type="Proteomes" id="UP001431783"/>
    </source>
</evidence>
<comment type="similarity">
    <text evidence="8">Belongs to the insect chemoreceptor superfamily. Gustatory receptor (GR) family.</text>
</comment>
<keyword evidence="10" id="KW-1185">Reference proteome</keyword>
<feature type="transmembrane region" description="Helical" evidence="8">
    <location>
        <begin position="35"/>
        <end position="56"/>
    </location>
</feature>
<dbReference type="PANTHER" id="PTHR21143">
    <property type="entry name" value="INVERTEBRATE GUSTATORY RECEPTOR"/>
    <property type="match status" value="1"/>
</dbReference>
<comment type="caution">
    <text evidence="9">The sequence shown here is derived from an EMBL/GenBank/DDBJ whole genome shotgun (WGS) entry which is preliminary data.</text>
</comment>
<feature type="transmembrane region" description="Helical" evidence="8">
    <location>
        <begin position="76"/>
        <end position="96"/>
    </location>
</feature>
<dbReference type="InterPro" id="IPR013604">
    <property type="entry name" value="7TM_chemorcpt"/>
</dbReference>
<dbReference type="GO" id="GO:0043025">
    <property type="term" value="C:neuronal cell body"/>
    <property type="evidence" value="ECO:0007669"/>
    <property type="project" value="TreeGrafter"/>
</dbReference>
<evidence type="ECO:0000313" key="9">
    <source>
        <dbReference type="EMBL" id="KAK9869181.1"/>
    </source>
</evidence>
<sequence length="401" mass="45536">MFIKNEVFILYALRISNYFLILPPLRNAQNATKKLFEVFSPMYITLSSVLAVFIEIEIIRLESNDAEGVLDVLLHLLRISLQISTAVISVRSTFFIRKKYDAFLVKLWKINSKISWLKSTDLSRTISPYVLFVILAILYTGYETSRTLGFYIYSLHLLEIFQSIQGLIVLTVEISLIRYIRFQFSAITDELLDNQKSSENKQNSNGLNVIEIGMKKPNSCRNMKELIFCHDEVCNLVDSFNSIFGVHLLLAIFLSFIDILIHAGLFSANVFEGSLNKVEERSVINMFLAFDYTIISTIFPIVLAHECSCVVAEGKKLVATCFSCFSRLPLMPRTHEDELFEKSLSVLCRQAEARMPQFTAGGFFTIDYSMLASLVGSLSANMIIILQFMQSNRNGPCDTAN</sequence>
<dbReference type="AlphaFoldDB" id="A0AAW1TM01"/>
<evidence type="ECO:0000256" key="3">
    <source>
        <dbReference type="ARBA" id="ARBA00022692"/>
    </source>
</evidence>
<keyword evidence="3 8" id="KW-0812">Transmembrane</keyword>
<dbReference type="GO" id="GO:0030424">
    <property type="term" value="C:axon"/>
    <property type="evidence" value="ECO:0007669"/>
    <property type="project" value="TreeGrafter"/>
</dbReference>
<gene>
    <name evidence="9" type="ORF">WA026_002930</name>
</gene>
<evidence type="ECO:0000256" key="4">
    <source>
        <dbReference type="ARBA" id="ARBA00022989"/>
    </source>
</evidence>
<keyword evidence="6 8" id="KW-0675">Receptor</keyword>